<feature type="region of interest" description="Disordered" evidence="1">
    <location>
        <begin position="82"/>
        <end position="102"/>
    </location>
</feature>
<feature type="compositionally biased region" description="Polar residues" evidence="1">
    <location>
        <begin position="88"/>
        <end position="98"/>
    </location>
</feature>
<proteinExistence type="predicted"/>
<dbReference type="AlphaFoldDB" id="A0A1G6UQR7"/>
<dbReference type="Proteomes" id="UP000198781">
    <property type="component" value="Unassembled WGS sequence"/>
</dbReference>
<organism evidence="3 4">
    <name type="scientific">Paracidovorax valerianellae</name>
    <dbReference type="NCBI Taxonomy" id="187868"/>
    <lineage>
        <taxon>Bacteria</taxon>
        <taxon>Pseudomonadati</taxon>
        <taxon>Pseudomonadota</taxon>
        <taxon>Betaproteobacteria</taxon>
        <taxon>Burkholderiales</taxon>
        <taxon>Comamonadaceae</taxon>
        <taxon>Paracidovorax</taxon>
    </lineage>
</organism>
<evidence type="ECO:0000313" key="3">
    <source>
        <dbReference type="EMBL" id="SDD43594.1"/>
    </source>
</evidence>
<sequence length="271" mass="28128">MATSFQSFRTAAAFAAFAAFSAASLTACGGGGGGGDVTTPPGTSPTPAPAPAPSSGTSSAACYNAADFNEGTVLVEEGITKMDGQPDLASTSTTTTGARQDFAGARPVMFTPQSTGALGNNRQFRDRTSTSELAYGVVSDTSTQVLTQVYDPPVSTPLDMQPGQVVKRDHKNQFTIVPKAGSAPSSFSETVEDQFTYVGRESLQTAMGSLNVCKFNNDFVTVGPTGRAVANIQTWVVAEGPYQGRLVKIATSSSNGRPSTYEVTKITYTPK</sequence>
<name>A0A1G6UQR7_9BURK</name>
<protein>
    <recommendedName>
        <fullName evidence="5">Lipoprotein</fullName>
    </recommendedName>
</protein>
<evidence type="ECO:0000256" key="2">
    <source>
        <dbReference type="SAM" id="SignalP"/>
    </source>
</evidence>
<feature type="compositionally biased region" description="Pro residues" evidence="1">
    <location>
        <begin position="42"/>
        <end position="52"/>
    </location>
</feature>
<evidence type="ECO:0000313" key="4">
    <source>
        <dbReference type="Proteomes" id="UP000198781"/>
    </source>
</evidence>
<reference evidence="3 4" key="1">
    <citation type="submission" date="2016-10" db="EMBL/GenBank/DDBJ databases">
        <authorList>
            <person name="de Groot N.N."/>
        </authorList>
    </citation>
    <scope>NUCLEOTIDE SEQUENCE [LARGE SCALE GENOMIC DNA]</scope>
    <source>
        <strain evidence="3 4">DSM 16619</strain>
    </source>
</reference>
<gene>
    <name evidence="3" type="ORF">SAMN05192589_106146</name>
</gene>
<dbReference type="EMBL" id="FMZC01000006">
    <property type="protein sequence ID" value="SDD43594.1"/>
    <property type="molecule type" value="Genomic_DNA"/>
</dbReference>
<feature type="region of interest" description="Disordered" evidence="1">
    <location>
        <begin position="36"/>
        <end position="59"/>
    </location>
</feature>
<keyword evidence="4" id="KW-1185">Reference proteome</keyword>
<feature type="signal peptide" evidence="2">
    <location>
        <begin position="1"/>
        <end position="27"/>
    </location>
</feature>
<evidence type="ECO:0000256" key="1">
    <source>
        <dbReference type="SAM" id="MobiDB-lite"/>
    </source>
</evidence>
<feature type="chain" id="PRO_5011775263" description="Lipoprotein" evidence="2">
    <location>
        <begin position="28"/>
        <end position="271"/>
    </location>
</feature>
<accession>A0A1G6UQR7</accession>
<keyword evidence="2" id="KW-0732">Signal</keyword>
<evidence type="ECO:0008006" key="5">
    <source>
        <dbReference type="Google" id="ProtNLM"/>
    </source>
</evidence>